<dbReference type="AlphaFoldDB" id="A0A5J5F6V1"/>
<dbReference type="PANTHER" id="PTHR16222">
    <property type="entry name" value="ADP-RIBOSYLGLYCOHYDROLASE"/>
    <property type="match status" value="1"/>
</dbReference>
<dbReference type="InterPro" id="IPR050792">
    <property type="entry name" value="ADP-ribosylglycohydrolase"/>
</dbReference>
<feature type="binding site" evidence="1">
    <location>
        <position position="326"/>
    </location>
    <ligand>
        <name>Mg(2+)</name>
        <dbReference type="ChEBI" id="CHEBI:18420"/>
        <label>1</label>
    </ligand>
</feature>
<dbReference type="InParanoid" id="A0A5J5F6V1"/>
<dbReference type="EMBL" id="VXIS01000024">
    <property type="protein sequence ID" value="KAA8912409.1"/>
    <property type="molecule type" value="Genomic_DNA"/>
</dbReference>
<keyword evidence="4" id="KW-1185">Reference proteome</keyword>
<evidence type="ECO:0000313" key="4">
    <source>
        <dbReference type="Proteomes" id="UP000326924"/>
    </source>
</evidence>
<sequence>MAALSESSSLDYISLHPFVRSTVLDKVRGTIFGSALGDAVGLYTEFLNKQQALESYSEQRISLAHPVTPFKGDRHRDKFVEGSWTDDTDHALLVLLSYLHHDGQLVPHDFALRLRSWCEQGLRCLDRLPLGLGRTVGTVINHQLYRDAPVQAAKKLWVASDRTNAANGSLMRTHPLGVICVGNTRTMTYQTAMDYSLVTHTDPRCVVSCCISTALTRGILRGEVTTESGVEEIIEDAYAWVSSHPKAAETWDSSELQPLLDRGEFERHAYASSLDELQLDDSRTMGYVYKALGAALVTLRKAIHMPTTKPDAFGGLIEELVMQGGDADTNACIAGALLGCWTGFNSLTSQWRDGLAHSEWLLEKVDGLCQTVGIVPGEYKGSLDPHTAFDGGRGLLGEDELRAREKQLMEKILLNMKARDDERKGNEKRNAGSGRKGWDKLFKR</sequence>
<feature type="binding site" evidence="1">
    <location>
        <position position="329"/>
    </location>
    <ligand>
        <name>Mg(2+)</name>
        <dbReference type="ChEBI" id="CHEBI:18420"/>
        <label>1</label>
    </ligand>
</feature>
<dbReference type="Gene3D" id="1.10.4080.10">
    <property type="entry name" value="ADP-ribosylation/Crystallin J1"/>
    <property type="match status" value="1"/>
</dbReference>
<feature type="binding site" evidence="1">
    <location>
        <position position="86"/>
    </location>
    <ligand>
        <name>Mg(2+)</name>
        <dbReference type="ChEBI" id="CHEBI:18420"/>
        <label>1</label>
    </ligand>
</feature>
<feature type="binding site" evidence="1">
    <location>
        <position position="87"/>
    </location>
    <ligand>
        <name>Mg(2+)</name>
        <dbReference type="ChEBI" id="CHEBI:18420"/>
        <label>1</label>
    </ligand>
</feature>
<keyword evidence="1" id="KW-0479">Metal-binding</keyword>
<accession>A0A5J5F6V1</accession>
<dbReference type="Proteomes" id="UP000326924">
    <property type="component" value="Unassembled WGS sequence"/>
</dbReference>
<dbReference type="Pfam" id="PF03747">
    <property type="entry name" value="ADP_ribosyl_GH"/>
    <property type="match status" value="1"/>
</dbReference>
<dbReference type="PANTHER" id="PTHR16222:SF28">
    <property type="entry name" value="ADP-RIBOSYLGLYCOHYDROLASE"/>
    <property type="match status" value="1"/>
</dbReference>
<dbReference type="InterPro" id="IPR005502">
    <property type="entry name" value="Ribosyl_crysJ1"/>
</dbReference>
<dbReference type="InterPro" id="IPR036705">
    <property type="entry name" value="Ribosyl_crysJ1_sf"/>
</dbReference>
<dbReference type="SUPFAM" id="SSF101478">
    <property type="entry name" value="ADP-ribosylglycohydrolase"/>
    <property type="match status" value="1"/>
</dbReference>
<feature type="binding site" evidence="1">
    <location>
        <position position="85"/>
    </location>
    <ligand>
        <name>Mg(2+)</name>
        <dbReference type="ChEBI" id="CHEBI:18420"/>
        <label>1</label>
    </ligand>
</feature>
<dbReference type="GO" id="GO:0016787">
    <property type="term" value="F:hydrolase activity"/>
    <property type="evidence" value="ECO:0007669"/>
    <property type="project" value="UniProtKB-KW"/>
</dbReference>
<evidence type="ECO:0000313" key="3">
    <source>
        <dbReference type="EMBL" id="KAA8912409.1"/>
    </source>
</evidence>
<feature type="binding site" evidence="1">
    <location>
        <position position="328"/>
    </location>
    <ligand>
        <name>Mg(2+)</name>
        <dbReference type="ChEBI" id="CHEBI:18420"/>
        <label>1</label>
    </ligand>
</feature>
<comment type="cofactor">
    <cofactor evidence="1">
        <name>Mg(2+)</name>
        <dbReference type="ChEBI" id="CHEBI:18420"/>
    </cofactor>
    <text evidence="1">Binds 2 magnesium ions per subunit.</text>
</comment>
<evidence type="ECO:0000256" key="2">
    <source>
        <dbReference type="SAM" id="MobiDB-lite"/>
    </source>
</evidence>
<dbReference type="GO" id="GO:0046872">
    <property type="term" value="F:metal ion binding"/>
    <property type="evidence" value="ECO:0007669"/>
    <property type="project" value="UniProtKB-KW"/>
</dbReference>
<proteinExistence type="predicted"/>
<dbReference type="OrthoDB" id="2021138at2759"/>
<feature type="region of interest" description="Disordered" evidence="2">
    <location>
        <begin position="419"/>
        <end position="444"/>
    </location>
</feature>
<evidence type="ECO:0000256" key="1">
    <source>
        <dbReference type="PIRSR" id="PIRSR605502-1"/>
    </source>
</evidence>
<comment type="caution">
    <text evidence="3">The sequence shown here is derived from an EMBL/GenBank/DDBJ whole genome shotgun (WGS) entry which is preliminary data.</text>
</comment>
<protein>
    <submittedName>
        <fullName evidence="3">ADP-ribosylglycohydrolase-domain-containing protein</fullName>
    </submittedName>
</protein>
<organism evidence="3 4">
    <name type="scientific">Sphaerosporella brunnea</name>
    <dbReference type="NCBI Taxonomy" id="1250544"/>
    <lineage>
        <taxon>Eukaryota</taxon>
        <taxon>Fungi</taxon>
        <taxon>Dikarya</taxon>
        <taxon>Ascomycota</taxon>
        <taxon>Pezizomycotina</taxon>
        <taxon>Pezizomycetes</taxon>
        <taxon>Pezizales</taxon>
        <taxon>Pyronemataceae</taxon>
        <taxon>Sphaerosporella</taxon>
    </lineage>
</organism>
<name>A0A5J5F6V1_9PEZI</name>
<gene>
    <name evidence="3" type="ORF">FN846DRAFT_306373</name>
</gene>
<keyword evidence="1" id="KW-0460">Magnesium</keyword>
<keyword evidence="3" id="KW-0378">Hydrolase</keyword>
<reference evidence="3 4" key="1">
    <citation type="submission" date="2019-09" db="EMBL/GenBank/DDBJ databases">
        <title>Draft genome of the ectomycorrhizal ascomycete Sphaerosporella brunnea.</title>
        <authorList>
            <consortium name="DOE Joint Genome Institute"/>
            <person name="Benucci G.M."/>
            <person name="Marozzi G."/>
            <person name="Antonielli L."/>
            <person name="Sanchez S."/>
            <person name="Marco P."/>
            <person name="Wang X."/>
            <person name="Falini L.B."/>
            <person name="Barry K."/>
            <person name="Haridas S."/>
            <person name="Lipzen A."/>
            <person name="Labutti K."/>
            <person name="Grigoriev I.V."/>
            <person name="Murat C."/>
            <person name="Martin F."/>
            <person name="Albertini E."/>
            <person name="Donnini D."/>
            <person name="Bonito G."/>
        </authorList>
    </citation>
    <scope>NUCLEOTIDE SEQUENCE [LARGE SCALE GENOMIC DNA]</scope>
    <source>
        <strain evidence="3 4">Sb_GMNB300</strain>
    </source>
</reference>